<organism evidence="2 3">
    <name type="scientific">candidate division TM6 bacterium JCVI TM6SC1</name>
    <dbReference type="NCBI Taxonomy" id="1306947"/>
    <lineage>
        <taxon>Bacteria</taxon>
        <taxon>Candidatus Babelota</taxon>
        <taxon>Vermiphilus</taxon>
    </lineage>
</organism>
<accession>A0A0D2JL07</accession>
<proteinExistence type="predicted"/>
<keyword evidence="1" id="KW-0812">Transmembrane</keyword>
<keyword evidence="1" id="KW-0472">Membrane</keyword>
<evidence type="ECO:0000313" key="2">
    <source>
        <dbReference type="EMBL" id="KIX85063.1"/>
    </source>
</evidence>
<dbReference type="Proteomes" id="UP000032214">
    <property type="component" value="Unassembled WGS sequence"/>
</dbReference>
<evidence type="ECO:0000256" key="1">
    <source>
        <dbReference type="SAM" id="Phobius"/>
    </source>
</evidence>
<protein>
    <submittedName>
        <fullName evidence="2">Uncharacterized protein</fullName>
    </submittedName>
</protein>
<name>A0A0D2JL07_9BACT</name>
<keyword evidence="1" id="KW-1133">Transmembrane helix</keyword>
<dbReference type="STRING" id="1306947.J120_03925"/>
<gene>
    <name evidence="2" type="ORF">J120_03925</name>
</gene>
<reference evidence="2 3" key="1">
    <citation type="journal article" date="2013" name="Proc. Natl. Acad. Sci. U.S.A.">
        <title>Candidate phylum TM6 genome recovered from a hospital sink biofilm provides genomic insights into this uncultivated phylum.</title>
        <authorList>
            <person name="McLean J.S."/>
            <person name="Lombardo M.J."/>
            <person name="Badger J.H."/>
            <person name="Edlund A."/>
            <person name="Novotny M."/>
            <person name="Yee-Greenbaum J."/>
            <person name="Vyahhi N."/>
            <person name="Hall A.P."/>
            <person name="Yang Y."/>
            <person name="Dupont C.L."/>
            <person name="Ziegler M.G."/>
            <person name="Chitsaz H."/>
            <person name="Allen A.E."/>
            <person name="Yooseph S."/>
            <person name="Tesler G."/>
            <person name="Pevzner P.A."/>
            <person name="Friedman R.M."/>
            <person name="Nealson K.H."/>
            <person name="Venter J.C."/>
            <person name="Lasken R.S."/>
        </authorList>
    </citation>
    <scope>NUCLEOTIDE SEQUENCE [LARGE SCALE GENOMIC DNA]</scope>
    <source>
        <strain evidence="2 3">TM6SC1</strain>
    </source>
</reference>
<keyword evidence="3" id="KW-1185">Reference proteome</keyword>
<comment type="caution">
    <text evidence="2">The sequence shown here is derived from an EMBL/GenBank/DDBJ whole genome shotgun (WGS) entry which is preliminary data.</text>
</comment>
<dbReference type="AlphaFoldDB" id="A0A0D2JL07"/>
<sequence>MERNILNILILICIPFNLSCQEPLPVDMRPNPDGKSFDIVIDRIDPELCGYIMVYSDDGIWKIKAVDNIVNLWWLKPYCQKSEIPINQAIHKIDFKKKLYKFYVSPYSNDGFPIFKISKDRLIGLALVTTVCLYSLCYTIKKVYQLAKKVSRKIKQEKSMLSGELQC</sequence>
<dbReference type="EMBL" id="ARQD01000003">
    <property type="protein sequence ID" value="KIX85063.1"/>
    <property type="molecule type" value="Genomic_DNA"/>
</dbReference>
<evidence type="ECO:0000313" key="3">
    <source>
        <dbReference type="Proteomes" id="UP000032214"/>
    </source>
</evidence>
<feature type="transmembrane region" description="Helical" evidence="1">
    <location>
        <begin position="122"/>
        <end position="140"/>
    </location>
</feature>